<evidence type="ECO:0000256" key="11">
    <source>
        <dbReference type="RuleBase" id="RU079119"/>
    </source>
</evidence>
<evidence type="ECO:0000256" key="7">
    <source>
        <dbReference type="ARBA" id="ARBA00023288"/>
    </source>
</evidence>
<evidence type="ECO:0000256" key="1">
    <source>
        <dbReference type="ARBA" id="ARBA00004141"/>
    </source>
</evidence>
<evidence type="ECO:0000256" key="4">
    <source>
        <dbReference type="ARBA" id="ARBA00022989"/>
    </source>
</evidence>
<dbReference type="EMBL" id="MU006799">
    <property type="protein sequence ID" value="KAF2636297.1"/>
    <property type="molecule type" value="Genomic_DNA"/>
</dbReference>
<dbReference type="EC" id="2.3.1.225" evidence="11"/>
<dbReference type="PANTHER" id="PTHR22883:SF23">
    <property type="entry name" value="PALMITOYLTRANSFERASE ZDHHC6"/>
    <property type="match status" value="1"/>
</dbReference>
<dbReference type="GO" id="GO:0019706">
    <property type="term" value="F:protein-cysteine S-palmitoyltransferase activity"/>
    <property type="evidence" value="ECO:0007669"/>
    <property type="project" value="UniProtKB-EC"/>
</dbReference>
<dbReference type="OrthoDB" id="331948at2759"/>
<feature type="transmembrane region" description="Helical" evidence="11">
    <location>
        <begin position="7"/>
        <end position="26"/>
    </location>
</feature>
<reference evidence="14" key="1">
    <citation type="journal article" date="2020" name="Stud. Mycol.">
        <title>101 Dothideomycetes genomes: a test case for predicting lifestyles and emergence of pathogens.</title>
        <authorList>
            <person name="Haridas S."/>
            <person name="Albert R."/>
            <person name="Binder M."/>
            <person name="Bloem J."/>
            <person name="Labutti K."/>
            <person name="Salamov A."/>
            <person name="Andreopoulos B."/>
            <person name="Baker S."/>
            <person name="Barry K."/>
            <person name="Bills G."/>
            <person name="Bluhm B."/>
            <person name="Cannon C."/>
            <person name="Castanera R."/>
            <person name="Culley D."/>
            <person name="Daum C."/>
            <person name="Ezra D."/>
            <person name="Gonzalez J."/>
            <person name="Henrissat B."/>
            <person name="Kuo A."/>
            <person name="Liang C."/>
            <person name="Lipzen A."/>
            <person name="Lutzoni F."/>
            <person name="Magnuson J."/>
            <person name="Mondo S."/>
            <person name="Nolan M."/>
            <person name="Ohm R."/>
            <person name="Pangilinan J."/>
            <person name="Park H.-J."/>
            <person name="Ramirez L."/>
            <person name="Alfaro M."/>
            <person name="Sun H."/>
            <person name="Tritt A."/>
            <person name="Yoshinaga Y."/>
            <person name="Zwiers L.-H."/>
            <person name="Turgeon B."/>
            <person name="Goodwin S."/>
            <person name="Spatafora J."/>
            <person name="Crous P."/>
            <person name="Grigoriev I."/>
        </authorList>
    </citation>
    <scope>NUCLEOTIDE SEQUENCE</scope>
    <source>
        <strain evidence="14">CBS 473.64</strain>
    </source>
</reference>
<evidence type="ECO:0000256" key="3">
    <source>
        <dbReference type="ARBA" id="ARBA00022692"/>
    </source>
</evidence>
<keyword evidence="2 11" id="KW-0808">Transferase</keyword>
<dbReference type="AlphaFoldDB" id="A0A6A6RME3"/>
<evidence type="ECO:0000256" key="2">
    <source>
        <dbReference type="ARBA" id="ARBA00022679"/>
    </source>
</evidence>
<keyword evidence="15" id="KW-1185">Reference proteome</keyword>
<proteinExistence type="inferred from homology"/>
<dbReference type="GO" id="GO:0016020">
    <property type="term" value="C:membrane"/>
    <property type="evidence" value="ECO:0007669"/>
    <property type="project" value="UniProtKB-SubCell"/>
</dbReference>
<dbReference type="PROSITE" id="PS50216">
    <property type="entry name" value="DHHC"/>
    <property type="match status" value="1"/>
</dbReference>
<dbReference type="Proteomes" id="UP000799753">
    <property type="component" value="Unassembled WGS sequence"/>
</dbReference>
<keyword evidence="4 11" id="KW-1133">Transmembrane helix</keyword>
<dbReference type="InterPro" id="IPR039859">
    <property type="entry name" value="PFA4/ZDH16/20/ERF2-like"/>
</dbReference>
<keyword evidence="3 11" id="KW-0812">Transmembrane</keyword>
<evidence type="ECO:0000313" key="14">
    <source>
        <dbReference type="EMBL" id="KAF2636297.1"/>
    </source>
</evidence>
<feature type="region of interest" description="Disordered" evidence="12">
    <location>
        <begin position="202"/>
        <end position="222"/>
    </location>
</feature>
<gene>
    <name evidence="14" type="ORF">P280DRAFT_473142</name>
</gene>
<dbReference type="InterPro" id="IPR001594">
    <property type="entry name" value="Palmitoyltrfase_DHHC"/>
</dbReference>
<evidence type="ECO:0000259" key="13">
    <source>
        <dbReference type="Pfam" id="PF01529"/>
    </source>
</evidence>
<name>A0A6A6RME3_9PLEO</name>
<keyword evidence="7" id="KW-0449">Lipoprotein</keyword>
<evidence type="ECO:0000256" key="10">
    <source>
        <dbReference type="ARBA" id="ARBA00048048"/>
    </source>
</evidence>
<comment type="domain">
    <text evidence="11">The DHHC domain is required for palmitoyltransferase activity.</text>
</comment>
<dbReference type="Pfam" id="PF01529">
    <property type="entry name" value="DHHC"/>
    <property type="match status" value="1"/>
</dbReference>
<feature type="transmembrane region" description="Helical" evidence="11">
    <location>
        <begin position="119"/>
        <end position="139"/>
    </location>
</feature>
<sequence length="323" mass="37749">MPRRSTAIGLITVYCLLLICLFLSWMRLLHVIWTNPGLIPLGDPNIEKQDTSVRYFDKYSAYISDYEGRPQFCDKCHNYKPDRSHHCRELNRCVRRMDHYCPWAGGIISETTHKFFIQFVFYGALWTLFLLIPTSYYLAERMRIVGDKPSTWIACVALSAIFVVFTGTMFFMTTWNVSINYSTVETVQRGGINNITMLTTRSHRDRRSSRASTTRASTTREKPNVLREVVRDGREYVVFQTQPFDHPWDLGNKANLQSVMGERVIDWFIPLKMSPCVRHEDSMGEFAWSDAVLDMARDWEKDNPGRRIRLVSEWRERSGRSGR</sequence>
<dbReference type="GO" id="GO:0005783">
    <property type="term" value="C:endoplasmic reticulum"/>
    <property type="evidence" value="ECO:0007669"/>
    <property type="project" value="TreeGrafter"/>
</dbReference>
<keyword evidence="6" id="KW-0564">Palmitate</keyword>
<comment type="catalytic activity">
    <reaction evidence="10 11">
        <text>L-cysteinyl-[protein] + hexadecanoyl-CoA = S-hexadecanoyl-L-cysteinyl-[protein] + CoA</text>
        <dbReference type="Rhea" id="RHEA:36683"/>
        <dbReference type="Rhea" id="RHEA-COMP:10131"/>
        <dbReference type="Rhea" id="RHEA-COMP:11032"/>
        <dbReference type="ChEBI" id="CHEBI:29950"/>
        <dbReference type="ChEBI" id="CHEBI:57287"/>
        <dbReference type="ChEBI" id="CHEBI:57379"/>
        <dbReference type="ChEBI" id="CHEBI:74151"/>
        <dbReference type="EC" id="2.3.1.225"/>
    </reaction>
</comment>
<accession>A0A6A6RME3</accession>
<dbReference type="GO" id="GO:0005794">
    <property type="term" value="C:Golgi apparatus"/>
    <property type="evidence" value="ECO:0007669"/>
    <property type="project" value="TreeGrafter"/>
</dbReference>
<feature type="domain" description="Palmitoyltransferase DHHC" evidence="13">
    <location>
        <begin position="68"/>
        <end position="188"/>
    </location>
</feature>
<keyword evidence="8 11" id="KW-0012">Acyltransferase</keyword>
<evidence type="ECO:0000256" key="8">
    <source>
        <dbReference type="ARBA" id="ARBA00023315"/>
    </source>
</evidence>
<feature type="transmembrane region" description="Helical" evidence="11">
    <location>
        <begin position="151"/>
        <end position="172"/>
    </location>
</feature>
<dbReference type="GO" id="GO:0006612">
    <property type="term" value="P:protein targeting to membrane"/>
    <property type="evidence" value="ECO:0007669"/>
    <property type="project" value="TreeGrafter"/>
</dbReference>
<dbReference type="PANTHER" id="PTHR22883">
    <property type="entry name" value="ZINC FINGER DHHC DOMAIN CONTAINING PROTEIN"/>
    <property type="match status" value="1"/>
</dbReference>
<evidence type="ECO:0000256" key="9">
    <source>
        <dbReference type="ARBA" id="ARBA00038298"/>
    </source>
</evidence>
<comment type="similarity">
    <text evidence="9">Belongs to the DHHC palmitoyltransferase family. PFA5 subfamily.</text>
</comment>
<evidence type="ECO:0000256" key="12">
    <source>
        <dbReference type="SAM" id="MobiDB-lite"/>
    </source>
</evidence>
<evidence type="ECO:0000256" key="5">
    <source>
        <dbReference type="ARBA" id="ARBA00023136"/>
    </source>
</evidence>
<keyword evidence="5 11" id="KW-0472">Membrane</keyword>
<evidence type="ECO:0000256" key="6">
    <source>
        <dbReference type="ARBA" id="ARBA00023139"/>
    </source>
</evidence>
<evidence type="ECO:0000313" key="15">
    <source>
        <dbReference type="Proteomes" id="UP000799753"/>
    </source>
</evidence>
<organism evidence="14 15">
    <name type="scientific">Massarina eburnea CBS 473.64</name>
    <dbReference type="NCBI Taxonomy" id="1395130"/>
    <lineage>
        <taxon>Eukaryota</taxon>
        <taxon>Fungi</taxon>
        <taxon>Dikarya</taxon>
        <taxon>Ascomycota</taxon>
        <taxon>Pezizomycotina</taxon>
        <taxon>Dothideomycetes</taxon>
        <taxon>Pleosporomycetidae</taxon>
        <taxon>Pleosporales</taxon>
        <taxon>Massarineae</taxon>
        <taxon>Massarinaceae</taxon>
        <taxon>Massarina</taxon>
    </lineage>
</organism>
<comment type="subcellular location">
    <subcellularLocation>
        <location evidence="1">Membrane</location>
        <topology evidence="1">Multi-pass membrane protein</topology>
    </subcellularLocation>
</comment>
<protein>
    <recommendedName>
        <fullName evidence="11">Palmitoyltransferase</fullName>
        <ecNumber evidence="11">2.3.1.225</ecNumber>
    </recommendedName>
</protein>